<keyword evidence="3" id="KW-1185">Reference proteome</keyword>
<proteinExistence type="predicted"/>
<reference evidence="2 3" key="1">
    <citation type="submission" date="2019-11" db="EMBL/GenBank/DDBJ databases">
        <title>Description of Pedobacter sp. LMG 31462T.</title>
        <authorList>
            <person name="Carlier A."/>
            <person name="Qi S."/>
            <person name="Vandamme P."/>
        </authorList>
    </citation>
    <scope>NUCLEOTIDE SEQUENCE [LARGE SCALE GENOMIC DNA]</scope>
    <source>
        <strain evidence="2 3">LMG 31462</strain>
    </source>
</reference>
<keyword evidence="1" id="KW-0732">Signal</keyword>
<sequence length="380" mass="42279">MKAITRYACFLLILLSSFLGACRKDLQVIPEELVGILPADPSRQLQGFYLVNEGNMGMNKASLDYMDFSTGVYRRNMYNQMNPAQVNGLGDVANDVGIYGSKLYVVVNISNKVEVMDAKSGKRIQQINVTNPRYITFKDGKAYVSAYLGQVGVPDAPNGVVVQIDTASLKEEKRIEVGRQPEEMAVVGQKLYVANSGGYTPLNYDTRVSVIDLNSFSVVKNIDVAINLHRLKADKYGDIYVTSRGNYLDIHSKIYVIDTKTDLIKTRFDIGASNLVIDDDIAYFYGSEWSSNTGKFSLSYGMLDVKQEKILNTKFITDGTDAKIMIPYGIAVDKYTKEVFVTDARDYVSPGVLYCFDPAGKKKWSVVTGDIPAHFAMVYK</sequence>
<protein>
    <submittedName>
        <fullName evidence="2">YncE family protein</fullName>
    </submittedName>
</protein>
<dbReference type="InterPro" id="IPR051200">
    <property type="entry name" value="Host-pathogen_enzymatic-act"/>
</dbReference>
<dbReference type="SUPFAM" id="SSF75011">
    <property type="entry name" value="3-carboxy-cis,cis-mucoante lactonizing enzyme"/>
    <property type="match status" value="1"/>
</dbReference>
<dbReference type="PANTHER" id="PTHR47197">
    <property type="entry name" value="PROTEIN NIRF"/>
    <property type="match status" value="1"/>
</dbReference>
<evidence type="ECO:0000313" key="3">
    <source>
        <dbReference type="Proteomes" id="UP000636110"/>
    </source>
</evidence>
<evidence type="ECO:0000256" key="1">
    <source>
        <dbReference type="SAM" id="SignalP"/>
    </source>
</evidence>
<feature type="signal peptide" evidence="1">
    <location>
        <begin position="1"/>
        <end position="21"/>
    </location>
</feature>
<gene>
    <name evidence="2" type="ORF">GM920_05940</name>
</gene>
<dbReference type="PANTHER" id="PTHR47197:SF3">
    <property type="entry name" value="DIHYDRO-HEME D1 DEHYDROGENASE"/>
    <property type="match status" value="1"/>
</dbReference>
<name>A0ABR6ET52_9SPHI</name>
<dbReference type="Pfam" id="PF16819">
    <property type="entry name" value="DUF5074"/>
    <property type="match status" value="1"/>
</dbReference>
<feature type="chain" id="PRO_5045753486" evidence="1">
    <location>
        <begin position="22"/>
        <end position="380"/>
    </location>
</feature>
<dbReference type="InterPro" id="IPR031815">
    <property type="entry name" value="DUF5074"/>
</dbReference>
<evidence type="ECO:0000313" key="2">
    <source>
        <dbReference type="EMBL" id="MBB2148449.1"/>
    </source>
</evidence>
<dbReference type="Proteomes" id="UP000636110">
    <property type="component" value="Unassembled WGS sequence"/>
</dbReference>
<dbReference type="EMBL" id="WNXC01000001">
    <property type="protein sequence ID" value="MBB2148449.1"/>
    <property type="molecule type" value="Genomic_DNA"/>
</dbReference>
<dbReference type="PROSITE" id="PS51257">
    <property type="entry name" value="PROKAR_LIPOPROTEIN"/>
    <property type="match status" value="1"/>
</dbReference>
<dbReference type="Gene3D" id="2.130.10.10">
    <property type="entry name" value="YVTN repeat-like/Quinoprotein amine dehydrogenase"/>
    <property type="match status" value="1"/>
</dbReference>
<organism evidence="2 3">
    <name type="scientific">Pedobacter gandavensis</name>
    <dbReference type="NCBI Taxonomy" id="2679963"/>
    <lineage>
        <taxon>Bacteria</taxon>
        <taxon>Pseudomonadati</taxon>
        <taxon>Bacteroidota</taxon>
        <taxon>Sphingobacteriia</taxon>
        <taxon>Sphingobacteriales</taxon>
        <taxon>Sphingobacteriaceae</taxon>
        <taxon>Pedobacter</taxon>
    </lineage>
</organism>
<accession>A0ABR6ET52</accession>
<dbReference type="InterPro" id="IPR015943">
    <property type="entry name" value="WD40/YVTN_repeat-like_dom_sf"/>
</dbReference>
<comment type="caution">
    <text evidence="2">The sequence shown here is derived from an EMBL/GenBank/DDBJ whole genome shotgun (WGS) entry which is preliminary data.</text>
</comment>